<accession>U5NAR7</accession>
<sequence length="108" mass="11367">MLAESIGFNQVESCYVATAASELAANTLFHGGGGMFEAHVLIPKPGIELISSDNGPGIKDLNLAMREGYSTTGSLGCGLPGALRLMDEMFILTQLGEGTSVCVRKWCK</sequence>
<reference evidence="1 2" key="1">
    <citation type="journal article" date="2013" name="Genome Biol.">
        <title>Genomic analysis reveals key aspects of prokaryotic symbiosis in the phototrophic consortium "Chlorochromatium aggregatum".</title>
        <authorList>
            <person name="Liu Z."/>
            <person name="Muller J."/>
            <person name="Li T."/>
            <person name="Alvey R.M."/>
            <person name="Vogl K."/>
            <person name="Frigaard N.U."/>
            <person name="Rockwell N.C."/>
            <person name="Boyd E.S."/>
            <person name="Tomsho L.P."/>
            <person name="Schuster S.C."/>
            <person name="Henke P."/>
            <person name="Rohde M."/>
            <person name="Overmann J."/>
            <person name="Bryant D.A."/>
        </authorList>
    </citation>
    <scope>NUCLEOTIDE SEQUENCE [LARGE SCALE GENOMIC DNA]</scope>
    <source>
        <strain evidence="1">CR</strain>
    </source>
</reference>
<dbReference type="HOGENOM" id="CLU_129722_1_1_4"/>
<dbReference type="EMBL" id="CP004885">
    <property type="protein sequence ID" value="AGX87294.1"/>
    <property type="molecule type" value="Genomic_DNA"/>
</dbReference>
<evidence type="ECO:0000313" key="2">
    <source>
        <dbReference type="Proteomes" id="UP000017184"/>
    </source>
</evidence>
<protein>
    <submittedName>
        <fullName evidence="1">Anti-sigma regulatory factor</fullName>
    </submittedName>
</protein>
<dbReference type="Gene3D" id="3.30.565.10">
    <property type="entry name" value="Histidine kinase-like ATPase, C-terminal domain"/>
    <property type="match status" value="1"/>
</dbReference>
<dbReference type="Proteomes" id="UP000017184">
    <property type="component" value="Chromosome"/>
</dbReference>
<dbReference type="STRING" id="946483.Cenrod_1202"/>
<dbReference type="KEGG" id="cbx:Cenrod_1202"/>
<organism evidence="1 2">
    <name type="scientific">Candidatus Symbiobacter mobilis CR</name>
    <dbReference type="NCBI Taxonomy" id="946483"/>
    <lineage>
        <taxon>Bacteria</taxon>
        <taxon>Pseudomonadati</taxon>
        <taxon>Pseudomonadota</taxon>
        <taxon>Betaproteobacteria</taxon>
        <taxon>Burkholderiales</taxon>
        <taxon>Comamonadaceae</taxon>
    </lineage>
</organism>
<gene>
    <name evidence="1" type="ORF">Cenrod_1202</name>
</gene>
<proteinExistence type="predicted"/>
<dbReference type="SUPFAM" id="SSF55874">
    <property type="entry name" value="ATPase domain of HSP90 chaperone/DNA topoisomerase II/histidine kinase"/>
    <property type="match status" value="1"/>
</dbReference>
<keyword evidence="2" id="KW-1185">Reference proteome</keyword>
<dbReference type="eggNOG" id="COG2172">
    <property type="taxonomic scope" value="Bacteria"/>
</dbReference>
<name>U5NAR7_9BURK</name>
<dbReference type="AlphaFoldDB" id="U5NAR7"/>
<evidence type="ECO:0000313" key="1">
    <source>
        <dbReference type="EMBL" id="AGX87294.1"/>
    </source>
</evidence>
<dbReference type="InterPro" id="IPR036890">
    <property type="entry name" value="HATPase_C_sf"/>
</dbReference>